<dbReference type="InterPro" id="IPR042099">
    <property type="entry name" value="ANL_N_sf"/>
</dbReference>
<proteinExistence type="predicted"/>
<dbReference type="PANTHER" id="PTHR24096">
    <property type="entry name" value="LONG-CHAIN-FATTY-ACID--COA LIGASE"/>
    <property type="match status" value="1"/>
</dbReference>
<evidence type="ECO:0000259" key="1">
    <source>
        <dbReference type="Pfam" id="PF00501"/>
    </source>
</evidence>
<dbReference type="InterPro" id="IPR025110">
    <property type="entry name" value="AMP-bd_C"/>
</dbReference>
<dbReference type="AlphaFoldDB" id="A0A832A381"/>
<gene>
    <name evidence="3" type="ORF">ENS06_01230</name>
</gene>
<dbReference type="EMBL" id="DSTK01000005">
    <property type="protein sequence ID" value="HFK95929.1"/>
    <property type="molecule type" value="Genomic_DNA"/>
</dbReference>
<dbReference type="PROSITE" id="PS00455">
    <property type="entry name" value="AMP_BINDING"/>
    <property type="match status" value="1"/>
</dbReference>
<organism evidence="3">
    <name type="scientific">Desulfacinum infernum</name>
    <dbReference type="NCBI Taxonomy" id="35837"/>
    <lineage>
        <taxon>Bacteria</taxon>
        <taxon>Pseudomonadati</taxon>
        <taxon>Thermodesulfobacteriota</taxon>
        <taxon>Syntrophobacteria</taxon>
        <taxon>Syntrophobacterales</taxon>
        <taxon>Syntrophobacteraceae</taxon>
        <taxon>Desulfacinum</taxon>
    </lineage>
</organism>
<dbReference type="Pfam" id="PF00501">
    <property type="entry name" value="AMP-binding"/>
    <property type="match status" value="1"/>
</dbReference>
<comment type="caution">
    <text evidence="3">The sequence shown here is derived from an EMBL/GenBank/DDBJ whole genome shotgun (WGS) entry which is preliminary data.</text>
</comment>
<dbReference type="SUPFAM" id="SSF56801">
    <property type="entry name" value="Acetyl-CoA synthetase-like"/>
    <property type="match status" value="1"/>
</dbReference>
<protein>
    <submittedName>
        <fullName evidence="3">AMP-dependent synthetase</fullName>
    </submittedName>
</protein>
<feature type="domain" description="AMP-dependent synthetase/ligase" evidence="1">
    <location>
        <begin position="12"/>
        <end position="367"/>
    </location>
</feature>
<dbReference type="Gene3D" id="3.30.300.30">
    <property type="match status" value="1"/>
</dbReference>
<dbReference type="InterPro" id="IPR000873">
    <property type="entry name" value="AMP-dep_synth/lig_dom"/>
</dbReference>
<accession>A0A832A381</accession>
<reference evidence="3" key="1">
    <citation type="journal article" date="2020" name="mSystems">
        <title>Genome- and Community-Level Interaction Insights into Carbon Utilization and Element Cycling Functions of Hydrothermarchaeota in Hydrothermal Sediment.</title>
        <authorList>
            <person name="Zhou Z."/>
            <person name="Liu Y."/>
            <person name="Xu W."/>
            <person name="Pan J."/>
            <person name="Luo Z.H."/>
            <person name="Li M."/>
        </authorList>
    </citation>
    <scope>NUCLEOTIDE SEQUENCE [LARGE SCALE GENOMIC DNA]</scope>
    <source>
        <strain evidence="3">SpSt-456</strain>
    </source>
</reference>
<dbReference type="InterPro" id="IPR045851">
    <property type="entry name" value="AMP-bd_C_sf"/>
</dbReference>
<dbReference type="GO" id="GO:0016405">
    <property type="term" value="F:CoA-ligase activity"/>
    <property type="evidence" value="ECO:0007669"/>
    <property type="project" value="TreeGrafter"/>
</dbReference>
<feature type="domain" description="AMP-binding enzyme C-terminal" evidence="2">
    <location>
        <begin position="418"/>
        <end position="493"/>
    </location>
</feature>
<evidence type="ECO:0000313" key="3">
    <source>
        <dbReference type="EMBL" id="HFK95929.1"/>
    </source>
</evidence>
<evidence type="ECO:0000259" key="2">
    <source>
        <dbReference type="Pfam" id="PF13193"/>
    </source>
</evidence>
<name>A0A832A381_9BACT</name>
<sequence>MNIGSLFTRHSLYRPNHPAVVFEDTCLSWAAFNRRINKAANALLALGLQKGDKVATLLPNCLELLEIYWAAAKTGAVVVPLSTLLRPAALRTLLNDSEARFVVTSPEFVDLVTSIRSDLPLMDPQGLIVTEAVESDGLSYRAITEGAPDSEPHVPLIEDQDPFNIMYSSGTTGLPKGIVHTHLIRAMYGACFASALRMTPESVTLHAGAIVFNGAFVDLMPTMFLGATYVLMRQFDAEHYIETVARHQATHVILVPSQIVAILNAPNCSFDKLQSLQMVMSLGAPLHMEHKERLNRLLPGRFYELYGLTEGFITILDKLDYPRKPKSVGVPPPLFEMKILDEKGQEVPPGTVGEICGRGPILMPGYYKRPDLTAEAIRNGWLHSGDMGYVDDDGFLYLVDRKKDMIISGGVNVYPRDIEEIIVQHPSVREAAVFGLPDEKWGETPVAAVTLHPNAPTTETALKEWINERVHAKFQRVSRVVILPEFPRNVAGKILKREMRQSLVQEAR</sequence>
<dbReference type="Gene3D" id="3.40.50.12780">
    <property type="entry name" value="N-terminal domain of ligase-like"/>
    <property type="match status" value="1"/>
</dbReference>
<dbReference type="Pfam" id="PF13193">
    <property type="entry name" value="AMP-binding_C"/>
    <property type="match status" value="1"/>
</dbReference>
<dbReference type="InterPro" id="IPR020845">
    <property type="entry name" value="AMP-binding_CS"/>
</dbReference>